<sequence>MTDLSAGLLQSGLSRRALLSVLGMAGAGAALAGCGAPGGGGAASLQQADMRIPDQYKTRTPVLFWAPWTKEPLAALQRLIDKFNQSQEDIVVVIESQESYATLNTKLSAAVQAKRVPDVVCFPEYQWLQFYFADLFVQLDPYFDDSFKLDNYLDAFLEQCQAAGKTYLVPFARSTPLFYYNKTAYQKAGLPETGPKTWDDLADYAPELAKIKVAGKPLKAFAFGPEDEWFGQATVWGWGGKFSDGYDITVDADPVNQWLDWQRNFIHGDKFGYLAEEAMTDYQGGLSAGAHGSTASLTAATTLSKFDVGTAFMLGKTGETEVPTGGSGLSAIKSDSKERQDAAVELFKFLGKPEQSAQWHKDTGYVPIVKASADTKIVKDLQASDPNYKVALDQLKNAKTADRIVWFQAAVTEINAGMARVYGDNTPAKDVTGELKSKLEAIMEKNKPNLEKVVQQD</sequence>
<dbReference type="PANTHER" id="PTHR43649">
    <property type="entry name" value="ARABINOSE-BINDING PROTEIN-RELATED"/>
    <property type="match status" value="1"/>
</dbReference>
<evidence type="ECO:0000313" key="2">
    <source>
        <dbReference type="EMBL" id="SDT17419.1"/>
    </source>
</evidence>
<evidence type="ECO:0000313" key="3">
    <source>
        <dbReference type="Proteomes" id="UP000199103"/>
    </source>
</evidence>
<dbReference type="Pfam" id="PF13416">
    <property type="entry name" value="SBP_bac_8"/>
    <property type="match status" value="1"/>
</dbReference>
<dbReference type="SUPFAM" id="SSF53850">
    <property type="entry name" value="Periplasmic binding protein-like II"/>
    <property type="match status" value="1"/>
</dbReference>
<feature type="signal peptide" evidence="1">
    <location>
        <begin position="1"/>
        <end position="32"/>
    </location>
</feature>
<keyword evidence="1" id="KW-0732">Signal</keyword>
<dbReference type="RefSeq" id="WP_091527548.1">
    <property type="nucleotide sequence ID" value="NZ_LT629772.1"/>
</dbReference>
<gene>
    <name evidence="2" type="ORF">SAMN04489812_4437</name>
</gene>
<feature type="chain" id="PRO_5038334941" evidence="1">
    <location>
        <begin position="33"/>
        <end position="457"/>
    </location>
</feature>
<protein>
    <submittedName>
        <fullName evidence="2">Carbohydrate ABC transporter substrate-binding protein, CUT1 family</fullName>
    </submittedName>
</protein>
<accession>A0A1H1Y866</accession>
<dbReference type="AlphaFoldDB" id="A0A1H1Y866"/>
<dbReference type="InterPro" id="IPR006059">
    <property type="entry name" value="SBP"/>
</dbReference>
<dbReference type="Proteomes" id="UP000199103">
    <property type="component" value="Chromosome I"/>
</dbReference>
<dbReference type="InterPro" id="IPR050490">
    <property type="entry name" value="Bact_solute-bd_prot1"/>
</dbReference>
<reference evidence="2 3" key="1">
    <citation type="submission" date="2016-10" db="EMBL/GenBank/DDBJ databases">
        <authorList>
            <person name="de Groot N.N."/>
        </authorList>
    </citation>
    <scope>NUCLEOTIDE SEQUENCE [LARGE SCALE GENOMIC DNA]</scope>
    <source>
        <strain evidence="2 3">DSM 21800</strain>
    </source>
</reference>
<keyword evidence="3" id="KW-1185">Reference proteome</keyword>
<dbReference type="InterPro" id="IPR006311">
    <property type="entry name" value="TAT_signal"/>
</dbReference>
<dbReference type="PROSITE" id="PS51318">
    <property type="entry name" value="TAT"/>
    <property type="match status" value="1"/>
</dbReference>
<organism evidence="2 3">
    <name type="scientific">Microlunatus soli</name>
    <dbReference type="NCBI Taxonomy" id="630515"/>
    <lineage>
        <taxon>Bacteria</taxon>
        <taxon>Bacillati</taxon>
        <taxon>Actinomycetota</taxon>
        <taxon>Actinomycetes</taxon>
        <taxon>Propionibacteriales</taxon>
        <taxon>Propionibacteriaceae</taxon>
        <taxon>Microlunatus</taxon>
    </lineage>
</organism>
<name>A0A1H1Y866_9ACTN</name>
<dbReference type="EMBL" id="LT629772">
    <property type="protein sequence ID" value="SDT17419.1"/>
    <property type="molecule type" value="Genomic_DNA"/>
</dbReference>
<dbReference type="PANTHER" id="PTHR43649:SF30">
    <property type="entry name" value="ABC TRANSPORTER SUBSTRATE-BINDING PROTEIN"/>
    <property type="match status" value="1"/>
</dbReference>
<dbReference type="CDD" id="cd14748">
    <property type="entry name" value="PBP2_UgpB"/>
    <property type="match status" value="1"/>
</dbReference>
<dbReference type="Gene3D" id="3.40.190.10">
    <property type="entry name" value="Periplasmic binding protein-like II"/>
    <property type="match status" value="1"/>
</dbReference>
<dbReference type="STRING" id="630515.SAMN04489812_4437"/>
<proteinExistence type="predicted"/>
<dbReference type="OrthoDB" id="2509690at2"/>
<evidence type="ECO:0000256" key="1">
    <source>
        <dbReference type="SAM" id="SignalP"/>
    </source>
</evidence>